<dbReference type="EMBL" id="JAJJMA010021900">
    <property type="protein sequence ID" value="MCL7023407.1"/>
    <property type="molecule type" value="Genomic_DNA"/>
</dbReference>
<dbReference type="InterPro" id="IPR001915">
    <property type="entry name" value="Peptidase_M48"/>
</dbReference>
<gene>
    <name evidence="8" type="ORF">MKW94_007716</name>
</gene>
<dbReference type="AlphaFoldDB" id="A0AA41RN13"/>
<keyword evidence="4 6" id="KW-0862">Zinc</keyword>
<organism evidence="8 9">
    <name type="scientific">Papaver nudicaule</name>
    <name type="common">Iceland poppy</name>
    <dbReference type="NCBI Taxonomy" id="74823"/>
    <lineage>
        <taxon>Eukaryota</taxon>
        <taxon>Viridiplantae</taxon>
        <taxon>Streptophyta</taxon>
        <taxon>Embryophyta</taxon>
        <taxon>Tracheophyta</taxon>
        <taxon>Spermatophyta</taxon>
        <taxon>Magnoliopsida</taxon>
        <taxon>Ranunculales</taxon>
        <taxon>Papaveraceae</taxon>
        <taxon>Papaveroideae</taxon>
        <taxon>Papaver</taxon>
    </lineage>
</organism>
<evidence type="ECO:0000256" key="3">
    <source>
        <dbReference type="ARBA" id="ARBA00022801"/>
    </source>
</evidence>
<dbReference type="GO" id="GO:0046872">
    <property type="term" value="F:metal ion binding"/>
    <property type="evidence" value="ECO:0007669"/>
    <property type="project" value="UniProtKB-KW"/>
</dbReference>
<dbReference type="PANTHER" id="PTHR22726:SF1">
    <property type="entry name" value="METALLOENDOPEPTIDASE OMA1, MITOCHONDRIAL"/>
    <property type="match status" value="1"/>
</dbReference>
<dbReference type="Proteomes" id="UP001177140">
    <property type="component" value="Unassembled WGS sequence"/>
</dbReference>
<evidence type="ECO:0000313" key="9">
    <source>
        <dbReference type="Proteomes" id="UP001177140"/>
    </source>
</evidence>
<keyword evidence="9" id="KW-1185">Reference proteome</keyword>
<comment type="similarity">
    <text evidence="6">Belongs to the peptidase M48 family.</text>
</comment>
<protein>
    <recommendedName>
        <fullName evidence="7">Peptidase M48 domain-containing protein</fullName>
    </recommendedName>
</protein>
<keyword evidence="2" id="KW-0479">Metal-binding</keyword>
<evidence type="ECO:0000256" key="2">
    <source>
        <dbReference type="ARBA" id="ARBA00022723"/>
    </source>
</evidence>
<dbReference type="GO" id="GO:0016020">
    <property type="term" value="C:membrane"/>
    <property type="evidence" value="ECO:0007669"/>
    <property type="project" value="TreeGrafter"/>
</dbReference>
<name>A0AA41RN13_PAPNU</name>
<dbReference type="Gene3D" id="3.30.2010.10">
    <property type="entry name" value="Metalloproteases ('zincins'), catalytic domain"/>
    <property type="match status" value="1"/>
</dbReference>
<evidence type="ECO:0000259" key="7">
    <source>
        <dbReference type="Pfam" id="PF01435"/>
    </source>
</evidence>
<evidence type="ECO:0000256" key="6">
    <source>
        <dbReference type="RuleBase" id="RU003983"/>
    </source>
</evidence>
<reference evidence="8" key="1">
    <citation type="submission" date="2022-03" db="EMBL/GenBank/DDBJ databases">
        <title>A functionally conserved STORR gene fusion in Papaver species that diverged 16.8 million years ago.</title>
        <authorList>
            <person name="Catania T."/>
        </authorList>
    </citation>
    <scope>NUCLEOTIDE SEQUENCE</scope>
    <source>
        <strain evidence="8">S-191538</strain>
    </source>
</reference>
<proteinExistence type="inferred from homology"/>
<sequence length="218" mass="24943">MENQIKNAFRGKILPAIHPESVRVRLIAKDVIEALERGIRHEQVWSDPECSNQHIERDDEYSREGMLALIGGEGKIEGNWRKEEQVLDDKWVQESRQKGKEKGSRVATQHLEGLNWQILVVNEPIVNAFCLPGGKIAVFTGLLHHFRTDAEIATIISHEVGHVVARHGAEQISNNMWFTILQIILLQFVGMPDLVILTSQLFLKLPFSRRYLFGFNVF</sequence>
<dbReference type="GO" id="GO:0051603">
    <property type="term" value="P:proteolysis involved in protein catabolic process"/>
    <property type="evidence" value="ECO:0007669"/>
    <property type="project" value="TreeGrafter"/>
</dbReference>
<feature type="domain" description="Peptidase M48" evidence="7">
    <location>
        <begin position="106"/>
        <end position="188"/>
    </location>
</feature>
<evidence type="ECO:0000313" key="8">
    <source>
        <dbReference type="EMBL" id="MCL7023407.1"/>
    </source>
</evidence>
<accession>A0AA41RN13</accession>
<dbReference type="InterPro" id="IPR051156">
    <property type="entry name" value="Mito/Outer_Membr_Metalloprot"/>
</dbReference>
<evidence type="ECO:0000256" key="5">
    <source>
        <dbReference type="ARBA" id="ARBA00023049"/>
    </source>
</evidence>
<evidence type="ECO:0000256" key="1">
    <source>
        <dbReference type="ARBA" id="ARBA00022670"/>
    </source>
</evidence>
<dbReference type="CDD" id="cd07331">
    <property type="entry name" value="M48C_Oma1_like"/>
    <property type="match status" value="1"/>
</dbReference>
<dbReference type="PANTHER" id="PTHR22726">
    <property type="entry name" value="METALLOENDOPEPTIDASE OMA1"/>
    <property type="match status" value="1"/>
</dbReference>
<dbReference type="GO" id="GO:0004222">
    <property type="term" value="F:metalloendopeptidase activity"/>
    <property type="evidence" value="ECO:0007669"/>
    <property type="project" value="InterPro"/>
</dbReference>
<comment type="caution">
    <text evidence="8">The sequence shown here is derived from an EMBL/GenBank/DDBJ whole genome shotgun (WGS) entry which is preliminary data.</text>
</comment>
<keyword evidence="5 6" id="KW-0482">Metalloprotease</keyword>
<evidence type="ECO:0000256" key="4">
    <source>
        <dbReference type="ARBA" id="ARBA00022833"/>
    </source>
</evidence>
<dbReference type="Pfam" id="PF01435">
    <property type="entry name" value="Peptidase_M48"/>
    <property type="match status" value="1"/>
</dbReference>
<keyword evidence="3 6" id="KW-0378">Hydrolase</keyword>
<keyword evidence="1 6" id="KW-0645">Protease</keyword>
<comment type="cofactor">
    <cofactor evidence="6">
        <name>Zn(2+)</name>
        <dbReference type="ChEBI" id="CHEBI:29105"/>
    </cofactor>
    <text evidence="6">Binds 1 zinc ion per subunit.</text>
</comment>